<dbReference type="Proteomes" id="UP001328107">
    <property type="component" value="Unassembled WGS sequence"/>
</dbReference>
<dbReference type="AlphaFoldDB" id="A0AAN5C4K1"/>
<keyword evidence="1" id="KW-0472">Membrane</keyword>
<dbReference type="EMBL" id="BTRK01000001">
    <property type="protein sequence ID" value="GMR29837.1"/>
    <property type="molecule type" value="Genomic_DNA"/>
</dbReference>
<feature type="transmembrane region" description="Helical" evidence="1">
    <location>
        <begin position="106"/>
        <end position="134"/>
    </location>
</feature>
<comment type="caution">
    <text evidence="2">The sequence shown here is derived from an EMBL/GenBank/DDBJ whole genome shotgun (WGS) entry which is preliminary data.</text>
</comment>
<feature type="non-terminal residue" evidence="2">
    <location>
        <position position="1"/>
    </location>
</feature>
<name>A0AAN5C4K1_9BILA</name>
<sequence length="179" mass="20143">ASAIERDAESVIPLPSQPMNNCSESRLCNYSCGNLSTRNLTICILICIIVSSASKFGYALYDILNPEHTMLITVDVFDCLRSLLLFGSSFAALVQIPRRKTAALSFLIIVMLIDIVIAFIMSVIMICCLIVFLVRSLVRYYTHATYQKSDIRELSGYTVDLLIYIVMMGAYRKVLTLYR</sequence>
<keyword evidence="1" id="KW-0812">Transmembrane</keyword>
<accession>A0AAN5C4K1</accession>
<keyword evidence="1" id="KW-1133">Transmembrane helix</keyword>
<evidence type="ECO:0000313" key="3">
    <source>
        <dbReference type="Proteomes" id="UP001328107"/>
    </source>
</evidence>
<protein>
    <submittedName>
        <fullName evidence="2">Uncharacterized protein</fullName>
    </submittedName>
</protein>
<gene>
    <name evidence="2" type="ORF">PMAYCL1PPCAC_00032</name>
</gene>
<proteinExistence type="predicted"/>
<reference evidence="3" key="1">
    <citation type="submission" date="2022-10" db="EMBL/GenBank/DDBJ databases">
        <title>Genome assembly of Pristionchus species.</title>
        <authorList>
            <person name="Yoshida K."/>
            <person name="Sommer R.J."/>
        </authorList>
    </citation>
    <scope>NUCLEOTIDE SEQUENCE [LARGE SCALE GENOMIC DNA]</scope>
    <source>
        <strain evidence="3">RS5460</strain>
    </source>
</reference>
<feature type="transmembrane region" description="Helical" evidence="1">
    <location>
        <begin position="40"/>
        <end position="58"/>
    </location>
</feature>
<evidence type="ECO:0000256" key="1">
    <source>
        <dbReference type="SAM" id="Phobius"/>
    </source>
</evidence>
<organism evidence="2 3">
    <name type="scientific">Pristionchus mayeri</name>
    <dbReference type="NCBI Taxonomy" id="1317129"/>
    <lineage>
        <taxon>Eukaryota</taxon>
        <taxon>Metazoa</taxon>
        <taxon>Ecdysozoa</taxon>
        <taxon>Nematoda</taxon>
        <taxon>Chromadorea</taxon>
        <taxon>Rhabditida</taxon>
        <taxon>Rhabditina</taxon>
        <taxon>Diplogasteromorpha</taxon>
        <taxon>Diplogasteroidea</taxon>
        <taxon>Neodiplogasteridae</taxon>
        <taxon>Pristionchus</taxon>
    </lineage>
</organism>
<feature type="transmembrane region" description="Helical" evidence="1">
    <location>
        <begin position="154"/>
        <end position="171"/>
    </location>
</feature>
<keyword evidence="3" id="KW-1185">Reference proteome</keyword>
<evidence type="ECO:0000313" key="2">
    <source>
        <dbReference type="EMBL" id="GMR29837.1"/>
    </source>
</evidence>